<comment type="subcellular location">
    <subcellularLocation>
        <location evidence="1">Nucleus</location>
    </subcellularLocation>
</comment>
<feature type="compositionally biased region" description="Polar residues" evidence="5">
    <location>
        <begin position="31"/>
        <end position="48"/>
    </location>
</feature>
<evidence type="ECO:0000256" key="1">
    <source>
        <dbReference type="ARBA" id="ARBA00004123"/>
    </source>
</evidence>
<feature type="compositionally biased region" description="Basic and acidic residues" evidence="5">
    <location>
        <begin position="289"/>
        <end position="301"/>
    </location>
</feature>
<evidence type="ECO:0000256" key="3">
    <source>
        <dbReference type="ARBA" id="ARBA00023163"/>
    </source>
</evidence>
<dbReference type="Pfam" id="PF05132">
    <property type="entry name" value="RNA_pol_Rpc4"/>
    <property type="match status" value="1"/>
</dbReference>
<feature type="compositionally biased region" description="Low complexity" evidence="5">
    <location>
        <begin position="543"/>
        <end position="552"/>
    </location>
</feature>
<feature type="compositionally biased region" description="Basic and acidic residues" evidence="5">
    <location>
        <begin position="194"/>
        <end position="204"/>
    </location>
</feature>
<evidence type="ECO:0000256" key="2">
    <source>
        <dbReference type="ARBA" id="ARBA00022478"/>
    </source>
</evidence>
<dbReference type="GO" id="GO:0005666">
    <property type="term" value="C:RNA polymerase III complex"/>
    <property type="evidence" value="ECO:0007669"/>
    <property type="project" value="InterPro"/>
</dbReference>
<dbReference type="GO" id="GO:0042797">
    <property type="term" value="P:tRNA transcription by RNA polymerase III"/>
    <property type="evidence" value="ECO:0007669"/>
    <property type="project" value="TreeGrafter"/>
</dbReference>
<keyword evidence="2" id="KW-0240">DNA-directed RNA polymerase</keyword>
<dbReference type="GO" id="GO:0003677">
    <property type="term" value="F:DNA binding"/>
    <property type="evidence" value="ECO:0007669"/>
    <property type="project" value="InterPro"/>
</dbReference>
<feature type="compositionally biased region" description="Gly residues" evidence="5">
    <location>
        <begin position="134"/>
        <end position="156"/>
    </location>
</feature>
<dbReference type="EMBL" id="KV407454">
    <property type="protein sequence ID" value="KZF26538.1"/>
    <property type="molecule type" value="Genomic_DNA"/>
</dbReference>
<feature type="compositionally biased region" description="Basic and acidic residues" evidence="5">
    <location>
        <begin position="264"/>
        <end position="274"/>
    </location>
</feature>
<keyword evidence="4" id="KW-0539">Nucleus</keyword>
<feature type="compositionally biased region" description="Pro residues" evidence="5">
    <location>
        <begin position="1"/>
        <end position="11"/>
    </location>
</feature>
<dbReference type="InParanoid" id="A0A165JRB5"/>
<feature type="compositionally biased region" description="Low complexity" evidence="5">
    <location>
        <begin position="108"/>
        <end position="123"/>
    </location>
</feature>
<feature type="region of interest" description="Disordered" evidence="5">
    <location>
        <begin position="420"/>
        <end position="488"/>
    </location>
</feature>
<feature type="compositionally biased region" description="Basic and acidic residues" evidence="5">
    <location>
        <begin position="93"/>
        <end position="107"/>
    </location>
</feature>
<feature type="compositionally biased region" description="Basic residues" evidence="5">
    <location>
        <begin position="372"/>
        <end position="388"/>
    </location>
</feature>
<dbReference type="Proteomes" id="UP000076632">
    <property type="component" value="Unassembled WGS sequence"/>
</dbReference>
<feature type="region of interest" description="Disordered" evidence="5">
    <location>
        <begin position="635"/>
        <end position="664"/>
    </location>
</feature>
<organism evidence="6 7">
    <name type="scientific">Xylona heveae (strain CBS 132557 / TC161)</name>
    <dbReference type="NCBI Taxonomy" id="1328760"/>
    <lineage>
        <taxon>Eukaryota</taxon>
        <taxon>Fungi</taxon>
        <taxon>Dikarya</taxon>
        <taxon>Ascomycota</taxon>
        <taxon>Pezizomycotina</taxon>
        <taxon>Xylonomycetes</taxon>
        <taxon>Xylonales</taxon>
        <taxon>Xylonaceae</taxon>
        <taxon>Xylona</taxon>
    </lineage>
</organism>
<keyword evidence="3" id="KW-0804">Transcription</keyword>
<evidence type="ECO:0000313" key="6">
    <source>
        <dbReference type="EMBL" id="KZF26538.1"/>
    </source>
</evidence>
<evidence type="ECO:0000256" key="4">
    <source>
        <dbReference type="ARBA" id="ARBA00023242"/>
    </source>
</evidence>
<dbReference type="RefSeq" id="XP_018192093.1">
    <property type="nucleotide sequence ID" value="XM_018334036.1"/>
</dbReference>
<dbReference type="PANTHER" id="PTHR13408:SF0">
    <property type="entry name" value="DNA-DIRECTED RNA POLYMERASE III SUBUNIT RPC4"/>
    <property type="match status" value="1"/>
</dbReference>
<dbReference type="OMA" id="LQFPPMT"/>
<feature type="compositionally biased region" description="Low complexity" evidence="5">
    <location>
        <begin position="279"/>
        <end position="288"/>
    </location>
</feature>
<evidence type="ECO:0000256" key="5">
    <source>
        <dbReference type="SAM" id="MobiDB-lite"/>
    </source>
</evidence>
<keyword evidence="7" id="KW-1185">Reference proteome</keyword>
<feature type="compositionally biased region" description="Basic and acidic residues" evidence="5">
    <location>
        <begin position="312"/>
        <end position="331"/>
    </location>
</feature>
<feature type="compositionally biased region" description="Low complexity" evidence="5">
    <location>
        <begin position="69"/>
        <end position="82"/>
    </location>
</feature>
<feature type="compositionally biased region" description="Low complexity" evidence="5">
    <location>
        <begin position="518"/>
        <end position="532"/>
    </location>
</feature>
<feature type="region of interest" description="Disordered" evidence="5">
    <location>
        <begin position="1"/>
        <end position="396"/>
    </location>
</feature>
<dbReference type="AlphaFoldDB" id="A0A165JRB5"/>
<accession>A0A165JRB5</accession>
<protein>
    <recommendedName>
        <fullName evidence="8">DNA-directed RNA polymerase III RPC4</fullName>
    </recommendedName>
</protein>
<dbReference type="GeneID" id="28899173"/>
<sequence length="694" mass="73635">MPPKKITPRQPPRARTATENSSGGDVAADAQANSGEQAGAASNASETSAPRPASRPPVQRLASLKGRTSASPAAAGAAGSKAQLKFKPKNTLRRSEDERLQAERTEVARLQARQAAVDAANANNSKEKNHQGSGSRGRGRGGFSRGGRGGRGGFADGGDKRGEGMASGPFSSMADSMGRRKPGQFGSGGGANRIKREGGPRIKSEFYTPDDYSSDDDDATEGPRIAVEHINLISDSEGEDDPSGKGKGRARNGGRTMGSGLKPIRVDRVEHVDRQSGVSTEASSSTSAELRKQAQEKDDKGGLFVPEDEPEAAAKKDKGKEKAPTASRDEQQVQVKQEPTDEATPMDVDAIPPAAAAEDGTAIKQSLSPEQKKKRVKMLLKPTKRRKPGLFDFNPVLQTNEDREEWERHQEDVQFLARELGMMKAYQAPDQQQQQDKEQEKDKDAEGDVAMAEGEANTDENAQKPEQGQQQQSQPQSPQEDRKEGLIYLFQFPPIVPSLVNPVLKKEEDGDTADGNTAGAPAPSAAAGAAAAENSRQKPIVISDTSSSSASRTGRRAPDAQQQPASHETEEHVPPPPLTAPSADIPSGFAGKLRVHQSGRVTLAWGNTALELSRGADCEFLQDAMLANPVTNNADASRSGATAGGAPGIKQEPGTAEGEDTAQMGNQVIPRSGWALGQVRGKFVVTPDWSEMFS</sequence>
<name>A0A165JRB5_XYLHT</name>
<reference evidence="6 7" key="1">
    <citation type="journal article" date="2016" name="Fungal Biol.">
        <title>The genome of Xylona heveae provides a window into fungal endophytism.</title>
        <authorList>
            <person name="Gazis R."/>
            <person name="Kuo A."/>
            <person name="Riley R."/>
            <person name="LaButti K."/>
            <person name="Lipzen A."/>
            <person name="Lin J."/>
            <person name="Amirebrahimi M."/>
            <person name="Hesse C.N."/>
            <person name="Spatafora J.W."/>
            <person name="Henrissat B."/>
            <person name="Hainaut M."/>
            <person name="Grigoriev I.V."/>
            <person name="Hibbett D.S."/>
        </authorList>
    </citation>
    <scope>NUCLEOTIDE SEQUENCE [LARGE SCALE GENOMIC DNA]</scope>
    <source>
        <strain evidence="6 7">TC161</strain>
    </source>
</reference>
<dbReference type="InterPro" id="IPR007811">
    <property type="entry name" value="RPC4"/>
</dbReference>
<gene>
    <name evidence="6" type="ORF">L228DRAFT_257954</name>
</gene>
<evidence type="ECO:0008006" key="8">
    <source>
        <dbReference type="Google" id="ProtNLM"/>
    </source>
</evidence>
<evidence type="ECO:0000313" key="7">
    <source>
        <dbReference type="Proteomes" id="UP000076632"/>
    </source>
</evidence>
<dbReference type="STRING" id="1328760.A0A165JRB5"/>
<feature type="compositionally biased region" description="Low complexity" evidence="5">
    <location>
        <begin position="464"/>
        <end position="478"/>
    </location>
</feature>
<feature type="region of interest" description="Disordered" evidence="5">
    <location>
        <begin position="501"/>
        <end position="589"/>
    </location>
</feature>
<dbReference type="PANTHER" id="PTHR13408">
    <property type="entry name" value="DNA-DIRECTED RNA POLYMERASE III"/>
    <property type="match status" value="1"/>
</dbReference>
<feature type="compositionally biased region" description="Basic and acidic residues" evidence="5">
    <location>
        <begin position="435"/>
        <end position="446"/>
    </location>
</feature>
<dbReference type="OrthoDB" id="5836119at2759"/>
<proteinExistence type="predicted"/>
<feature type="compositionally biased region" description="Low complexity" evidence="5">
    <location>
        <begin position="424"/>
        <end position="434"/>
    </location>
</feature>